<proteinExistence type="inferred from homology"/>
<protein>
    <submittedName>
        <fullName evidence="5">Putative glycosyltransferase</fullName>
    </submittedName>
</protein>
<dbReference type="RefSeq" id="WP_006601212.1">
    <property type="nucleotide sequence ID" value="NZ_AOLL01000028.1"/>
</dbReference>
<evidence type="ECO:0000256" key="2">
    <source>
        <dbReference type="ARBA" id="ARBA00022676"/>
    </source>
</evidence>
<dbReference type="PANTHER" id="PTHR43179:SF12">
    <property type="entry name" value="GALACTOFURANOSYLTRANSFERASE GLFT2"/>
    <property type="match status" value="1"/>
</dbReference>
<dbReference type="Proteomes" id="UP000011577">
    <property type="component" value="Unassembled WGS sequence"/>
</dbReference>
<evidence type="ECO:0000313" key="6">
    <source>
        <dbReference type="Proteomes" id="UP000011577"/>
    </source>
</evidence>
<dbReference type="AlphaFoldDB" id="M0HTH4"/>
<dbReference type="GO" id="GO:0016757">
    <property type="term" value="F:glycosyltransferase activity"/>
    <property type="evidence" value="ECO:0007669"/>
    <property type="project" value="UniProtKB-KW"/>
</dbReference>
<dbReference type="InterPro" id="IPR029044">
    <property type="entry name" value="Nucleotide-diphossugar_trans"/>
</dbReference>
<organism evidence="5 6">
    <name type="scientific">Haloferax volcanii JCM 10717</name>
    <dbReference type="NCBI Taxonomy" id="1227458"/>
    <lineage>
        <taxon>Archaea</taxon>
        <taxon>Methanobacteriati</taxon>
        <taxon>Methanobacteriota</taxon>
        <taxon>Stenosarchaea group</taxon>
        <taxon>Halobacteria</taxon>
        <taxon>Halobacteriales</taxon>
        <taxon>Haloferacaceae</taxon>
        <taxon>Haloferax</taxon>
    </lineage>
</organism>
<dbReference type="PANTHER" id="PTHR43179">
    <property type="entry name" value="RHAMNOSYLTRANSFERASE WBBL"/>
    <property type="match status" value="1"/>
</dbReference>
<comment type="similarity">
    <text evidence="1">Belongs to the glycosyltransferase 2 family.</text>
</comment>
<name>M0HTH4_HALVO</name>
<evidence type="ECO:0000256" key="3">
    <source>
        <dbReference type="ARBA" id="ARBA00022679"/>
    </source>
</evidence>
<dbReference type="InterPro" id="IPR001173">
    <property type="entry name" value="Glyco_trans_2-like"/>
</dbReference>
<gene>
    <name evidence="5" type="ORF">C452_14075</name>
</gene>
<keyword evidence="2" id="KW-0328">Glycosyltransferase</keyword>
<dbReference type="Gene3D" id="3.90.550.10">
    <property type="entry name" value="Spore Coat Polysaccharide Biosynthesis Protein SpsA, Chain A"/>
    <property type="match status" value="1"/>
</dbReference>
<dbReference type="CDD" id="cd04186">
    <property type="entry name" value="GT_2_like_c"/>
    <property type="match status" value="1"/>
</dbReference>
<evidence type="ECO:0000313" key="5">
    <source>
        <dbReference type="EMBL" id="ELZ87910.1"/>
    </source>
</evidence>
<keyword evidence="3 5" id="KW-0808">Transferase</keyword>
<dbReference type="EMBL" id="AOLL01000028">
    <property type="protein sequence ID" value="ELZ87910.1"/>
    <property type="molecule type" value="Genomic_DNA"/>
</dbReference>
<evidence type="ECO:0000256" key="1">
    <source>
        <dbReference type="ARBA" id="ARBA00006739"/>
    </source>
</evidence>
<evidence type="ECO:0000259" key="4">
    <source>
        <dbReference type="Pfam" id="PF00535"/>
    </source>
</evidence>
<reference evidence="5 6" key="1">
    <citation type="journal article" date="2014" name="PLoS Genet.">
        <title>Phylogenetically driven sequencing of extremely halophilic archaea reveals strategies for static and dynamic osmo-response.</title>
        <authorList>
            <person name="Becker E.A."/>
            <person name="Seitzer P.M."/>
            <person name="Tritt A."/>
            <person name="Larsen D."/>
            <person name="Krusor M."/>
            <person name="Yao A.I."/>
            <person name="Wu D."/>
            <person name="Madern D."/>
            <person name="Eisen J.A."/>
            <person name="Darling A.E."/>
            <person name="Facciotti M.T."/>
        </authorList>
    </citation>
    <scope>NUCLEOTIDE SEQUENCE [LARGE SCALE GENOMIC DNA]</scope>
    <source>
        <strain evidence="5 6">JCM 10717</strain>
    </source>
</reference>
<dbReference type="SUPFAM" id="SSF53448">
    <property type="entry name" value="Nucleotide-diphospho-sugar transferases"/>
    <property type="match status" value="1"/>
</dbReference>
<feature type="domain" description="Glycosyltransferase 2-like" evidence="4">
    <location>
        <begin position="9"/>
        <end position="139"/>
    </location>
</feature>
<sequence length="301" mass="34029">MGSQPKVTAVILNWNDSERTLFCVESVRDCQYSNLDLIVVDNGSTDNSKQQLESQLRQENLIINEENLGFAGGMNCGISEALADGTDYIWILNNDIVIEDSGIVQQLVDVFESNDEVGIVSPLVRKHPMTEQVWFSRGEVNFSNGDVGHSNIDISSINRELLQSEYVPFCSPLIRSEIFDEIGLISEDYFLYYEDADYCQMVVNEGYRIVTAVNSVIFHEVNVSSGGMFSPLFSYYRARNRWLFSKKHGNENFNVLLYLWWVFKAISHRILYQEFASAKAILQGTLHGLAGKSGKGPYPKS</sequence>
<comment type="caution">
    <text evidence="5">The sequence shown here is derived from an EMBL/GenBank/DDBJ whole genome shotgun (WGS) entry which is preliminary data.</text>
</comment>
<accession>M0HTH4</accession>
<dbReference type="Pfam" id="PF00535">
    <property type="entry name" value="Glycos_transf_2"/>
    <property type="match status" value="1"/>
</dbReference>